<name>A0A8H5D647_9AGAR</name>
<dbReference type="EMBL" id="JAACJO010000009">
    <property type="protein sequence ID" value="KAF5354195.1"/>
    <property type="molecule type" value="Genomic_DNA"/>
</dbReference>
<keyword evidence="2" id="KW-1185">Reference proteome</keyword>
<dbReference type="Gene3D" id="1.20.1280.50">
    <property type="match status" value="1"/>
</dbReference>
<dbReference type="OrthoDB" id="3357519at2759"/>
<dbReference type="Proteomes" id="UP000559027">
    <property type="component" value="Unassembled WGS sequence"/>
</dbReference>
<protein>
    <recommendedName>
        <fullName evidence="3">F-box domain-containing protein</fullName>
    </recommendedName>
</protein>
<evidence type="ECO:0000313" key="2">
    <source>
        <dbReference type="Proteomes" id="UP000559027"/>
    </source>
</evidence>
<accession>A0A8H5D647</accession>
<organism evidence="1 2">
    <name type="scientific">Leucocoprinus leucothites</name>
    <dbReference type="NCBI Taxonomy" id="201217"/>
    <lineage>
        <taxon>Eukaryota</taxon>
        <taxon>Fungi</taxon>
        <taxon>Dikarya</taxon>
        <taxon>Basidiomycota</taxon>
        <taxon>Agaricomycotina</taxon>
        <taxon>Agaricomycetes</taxon>
        <taxon>Agaricomycetidae</taxon>
        <taxon>Agaricales</taxon>
        <taxon>Agaricineae</taxon>
        <taxon>Agaricaceae</taxon>
        <taxon>Leucocoprinus</taxon>
    </lineage>
</organism>
<gene>
    <name evidence="1" type="ORF">D9756_007138</name>
</gene>
<evidence type="ECO:0008006" key="3">
    <source>
        <dbReference type="Google" id="ProtNLM"/>
    </source>
</evidence>
<reference evidence="1 2" key="1">
    <citation type="journal article" date="2020" name="ISME J.">
        <title>Uncovering the hidden diversity of litter-decomposition mechanisms in mushroom-forming fungi.</title>
        <authorList>
            <person name="Floudas D."/>
            <person name="Bentzer J."/>
            <person name="Ahren D."/>
            <person name="Johansson T."/>
            <person name="Persson P."/>
            <person name="Tunlid A."/>
        </authorList>
    </citation>
    <scope>NUCLEOTIDE SEQUENCE [LARGE SCALE GENOMIC DNA]</scope>
    <source>
        <strain evidence="1 2">CBS 146.42</strain>
    </source>
</reference>
<sequence>MPDPQAAALINRLPPETLGEIFSFVPSQGIQLVQRNTYPWWLTFVCKLWRDVVILTPQLWATIIVYLDPLRVSRIDTRGDSLVAAWQLCLERSGDYPLTVTIESTSTDTMSFVQRLLLPLMKHARQWEKMIFGFPVHLLTPFVHNSSLRFPRLCDLMLRGGHHDTPSDLQPPKHQLFPHAPVLSRVQFQEFLYPPSLLKISWAQITELCLVWNDGNVWDLLEVLENTPNLACLTFAKILDSWSTFHRAPRPRDSQALELPQLRRISWRTFSANHFRLFDMLSTPRLVEMEFSVNDIDWQLDVMQRFLHRSRCTVVIARLNISNPRLVESFLDVLPDAEEITLTTTPGDVGLMHALTLGESTSTERIVPKMKKLVLENMPMKAEVHSAFVRMVQSRLPGPDSMKGQGQGSRLVSLDISVYPEEILADFSMASAYQLLRETLPPEEMKLIKYEERRFEDRFR</sequence>
<comment type="caution">
    <text evidence="1">The sequence shown here is derived from an EMBL/GenBank/DDBJ whole genome shotgun (WGS) entry which is preliminary data.</text>
</comment>
<evidence type="ECO:0000313" key="1">
    <source>
        <dbReference type="EMBL" id="KAF5354195.1"/>
    </source>
</evidence>
<dbReference type="AlphaFoldDB" id="A0A8H5D647"/>
<proteinExistence type="predicted"/>